<keyword evidence="1" id="KW-0472">Membrane</keyword>
<keyword evidence="1" id="KW-0812">Transmembrane</keyword>
<dbReference type="HOGENOM" id="CLU_2221603_0_0_5"/>
<evidence type="ECO:0000256" key="2">
    <source>
        <dbReference type="SAM" id="SignalP"/>
    </source>
</evidence>
<dbReference type="KEGG" id="sno:Snov_0658"/>
<sequence length="106" mass="11342">MMRFAKSTKLAALALAGATILASAGTADAGWRGRGHGWGGPGWGPGYYYAPRYRHNGAAVAAGIIGGLAVGAIAAQAYNQPRCWYQPQTFYNSWGQPYYRNVRVCN</sequence>
<name>D7A4U3_ANCN5</name>
<dbReference type="RefSeq" id="WP_013165496.1">
    <property type="nucleotide sequence ID" value="NC_014217.1"/>
</dbReference>
<evidence type="ECO:0000256" key="1">
    <source>
        <dbReference type="SAM" id="Phobius"/>
    </source>
</evidence>
<dbReference type="Proteomes" id="UP000006633">
    <property type="component" value="Chromosome"/>
</dbReference>
<keyword evidence="1" id="KW-1133">Transmembrane helix</keyword>
<keyword evidence="2" id="KW-0732">Signal</keyword>
<dbReference type="AlphaFoldDB" id="D7A4U3"/>
<accession>D7A4U3</accession>
<organism evidence="3 4">
    <name type="scientific">Ancylobacter novellus (strain ATCC 8093 / DSM 506 / JCM 20403 / CCM 1077 / IAM 12100 / NBRC 12443 / NCIMB 10456)</name>
    <name type="common">Starkeya novella</name>
    <dbReference type="NCBI Taxonomy" id="639283"/>
    <lineage>
        <taxon>Bacteria</taxon>
        <taxon>Pseudomonadati</taxon>
        <taxon>Pseudomonadota</taxon>
        <taxon>Alphaproteobacteria</taxon>
        <taxon>Hyphomicrobiales</taxon>
        <taxon>Xanthobacteraceae</taxon>
        <taxon>Ancylobacter</taxon>
    </lineage>
</organism>
<evidence type="ECO:0000313" key="3">
    <source>
        <dbReference type="EMBL" id="ADH87991.1"/>
    </source>
</evidence>
<proteinExistence type="predicted"/>
<evidence type="ECO:0000313" key="4">
    <source>
        <dbReference type="Proteomes" id="UP000006633"/>
    </source>
</evidence>
<keyword evidence="4" id="KW-1185">Reference proteome</keyword>
<feature type="signal peptide" evidence="2">
    <location>
        <begin position="1"/>
        <end position="29"/>
    </location>
</feature>
<reference evidence="3 4" key="1">
    <citation type="journal article" date="2012" name="Stand. Genomic Sci.">
        <title>Complete genome sequence of the facultatively chemolithoautotrophic and methylotrophic alpha Proteobacterium Starkeya novella type strain (ATCC 8093(T)).</title>
        <authorList>
            <person name="Kappler U."/>
            <person name="Davenport K."/>
            <person name="Beatson S."/>
            <person name="Lucas S."/>
            <person name="Lapidus A."/>
            <person name="Copeland A."/>
            <person name="Berry K.W."/>
            <person name="Glavina Del Rio T."/>
            <person name="Hammon N."/>
            <person name="Dalin E."/>
            <person name="Tice H."/>
            <person name="Pitluck S."/>
            <person name="Richardson P."/>
            <person name="Bruce D."/>
            <person name="Goodwin L.A."/>
            <person name="Han C."/>
            <person name="Tapia R."/>
            <person name="Detter J.C."/>
            <person name="Chang Y.J."/>
            <person name="Jeffries C.D."/>
            <person name="Land M."/>
            <person name="Hauser L."/>
            <person name="Kyrpides N.C."/>
            <person name="Goker M."/>
            <person name="Ivanova N."/>
            <person name="Klenk H.P."/>
            <person name="Woyke T."/>
        </authorList>
    </citation>
    <scope>NUCLEOTIDE SEQUENCE [LARGE SCALE GENOMIC DNA]</scope>
    <source>
        <strain evidence="4">ATCC 8093 / DSM 506 / JCM 20403 / CCM 1077 / IAM 12100 / NBRC 12443 / NCIMB 10456</strain>
    </source>
</reference>
<gene>
    <name evidence="3" type="ordered locus">Snov_0658</name>
</gene>
<feature type="chain" id="PRO_5003092516" description="Sulfur globule protein" evidence="2">
    <location>
        <begin position="30"/>
        <end position="106"/>
    </location>
</feature>
<protein>
    <recommendedName>
        <fullName evidence="5">Sulfur globule protein</fullName>
    </recommendedName>
</protein>
<dbReference type="EMBL" id="CP002026">
    <property type="protein sequence ID" value="ADH87991.1"/>
    <property type="molecule type" value="Genomic_DNA"/>
</dbReference>
<evidence type="ECO:0008006" key="5">
    <source>
        <dbReference type="Google" id="ProtNLM"/>
    </source>
</evidence>
<feature type="transmembrane region" description="Helical" evidence="1">
    <location>
        <begin position="53"/>
        <end position="75"/>
    </location>
</feature>